<comment type="caution">
    <text evidence="1">The sequence shown here is derived from an EMBL/GenBank/DDBJ whole genome shotgun (WGS) entry which is preliminary data.</text>
</comment>
<evidence type="ECO:0000313" key="2">
    <source>
        <dbReference type="Proteomes" id="UP000789920"/>
    </source>
</evidence>
<name>A0ACA9SXS8_9GLOM</name>
<reference evidence="1" key="1">
    <citation type="submission" date="2021-06" db="EMBL/GenBank/DDBJ databases">
        <authorList>
            <person name="Kallberg Y."/>
            <person name="Tangrot J."/>
            <person name="Rosling A."/>
        </authorList>
    </citation>
    <scope>NUCLEOTIDE SEQUENCE</scope>
    <source>
        <strain evidence="1">MA461A</strain>
    </source>
</reference>
<feature type="non-terminal residue" evidence="1">
    <location>
        <position position="54"/>
    </location>
</feature>
<sequence length="54" mass="6126">SVPLISKKSSEVAKAFRKIYDNSNNPLTYLTLLQCDNSKEWAGQTSQLMKEYSV</sequence>
<protein>
    <submittedName>
        <fullName evidence="1">13804_t:CDS:1</fullName>
    </submittedName>
</protein>
<proteinExistence type="predicted"/>
<dbReference type="EMBL" id="CAJVQC010176113">
    <property type="protein sequence ID" value="CAG8851425.1"/>
    <property type="molecule type" value="Genomic_DNA"/>
</dbReference>
<organism evidence="1 2">
    <name type="scientific">Racocetra persica</name>
    <dbReference type="NCBI Taxonomy" id="160502"/>
    <lineage>
        <taxon>Eukaryota</taxon>
        <taxon>Fungi</taxon>
        <taxon>Fungi incertae sedis</taxon>
        <taxon>Mucoromycota</taxon>
        <taxon>Glomeromycotina</taxon>
        <taxon>Glomeromycetes</taxon>
        <taxon>Diversisporales</taxon>
        <taxon>Gigasporaceae</taxon>
        <taxon>Racocetra</taxon>
    </lineage>
</organism>
<evidence type="ECO:0000313" key="1">
    <source>
        <dbReference type="EMBL" id="CAG8851425.1"/>
    </source>
</evidence>
<keyword evidence="2" id="KW-1185">Reference proteome</keyword>
<feature type="non-terminal residue" evidence="1">
    <location>
        <position position="1"/>
    </location>
</feature>
<accession>A0ACA9SXS8</accession>
<dbReference type="Proteomes" id="UP000789920">
    <property type="component" value="Unassembled WGS sequence"/>
</dbReference>
<gene>
    <name evidence="1" type="ORF">RPERSI_LOCUS36558</name>
</gene>